<feature type="compositionally biased region" description="Gly residues" evidence="1">
    <location>
        <begin position="55"/>
        <end position="71"/>
    </location>
</feature>
<dbReference type="RefSeq" id="XP_070656061.1">
    <property type="nucleotide sequence ID" value="XM_070799960.1"/>
</dbReference>
<dbReference type="GeneID" id="109567052"/>
<proteinExistence type="predicted"/>
<protein>
    <submittedName>
        <fullName evidence="3">Uncharacterized protein</fullName>
    </submittedName>
</protein>
<reference evidence="3" key="1">
    <citation type="submission" date="2025-08" db="UniProtKB">
        <authorList>
            <consortium name="RefSeq"/>
        </authorList>
    </citation>
    <scope>IDENTIFICATION</scope>
    <source>
        <tissue evidence="3">Blood</tissue>
    </source>
</reference>
<gene>
    <name evidence="3" type="primary">LOC109567052</name>
</gene>
<feature type="compositionally biased region" description="Low complexity" evidence="1">
    <location>
        <begin position="9"/>
        <end position="19"/>
    </location>
</feature>
<evidence type="ECO:0000256" key="1">
    <source>
        <dbReference type="SAM" id="MobiDB-lite"/>
    </source>
</evidence>
<feature type="region of interest" description="Disordered" evidence="1">
    <location>
        <begin position="1"/>
        <end position="156"/>
    </location>
</feature>
<organism evidence="2 3">
    <name type="scientific">Bos indicus</name>
    <name type="common">Zebu</name>
    <dbReference type="NCBI Taxonomy" id="9915"/>
    <lineage>
        <taxon>Eukaryota</taxon>
        <taxon>Metazoa</taxon>
        <taxon>Chordata</taxon>
        <taxon>Craniata</taxon>
        <taxon>Vertebrata</taxon>
        <taxon>Euteleostomi</taxon>
        <taxon>Mammalia</taxon>
        <taxon>Eutheria</taxon>
        <taxon>Laurasiatheria</taxon>
        <taxon>Artiodactyla</taxon>
        <taxon>Ruminantia</taxon>
        <taxon>Pecora</taxon>
        <taxon>Bovidae</taxon>
        <taxon>Bovinae</taxon>
        <taxon>Bos</taxon>
    </lineage>
</organism>
<evidence type="ECO:0000313" key="2">
    <source>
        <dbReference type="Proteomes" id="UP001652663"/>
    </source>
</evidence>
<accession>A0ABM4T7P1</accession>
<dbReference type="Proteomes" id="UP001652663">
    <property type="component" value="Chromosome 12"/>
</dbReference>
<evidence type="ECO:0000313" key="3">
    <source>
        <dbReference type="RefSeq" id="XP_070656061.1"/>
    </source>
</evidence>
<sequence>MGRAVPKETAAARATRALAPPAPRPRQGPGAWPVGGARAEPPPLHAPRARRAPGGAAGPKGLRGCGRGGRGAQDWAGWGQRLRPSSVGSTLLPLPGACTEEVPGASRGWEPGGRATPSDCSDSLCFGQFPTEPPKSVHKEGNTSRPGQGATAKGTPKFTPGIPFPCEVLAPRPGARAQAPLLGSHCRWFRGRPAFLHRGGGGRGALGRQTGGLGGGRGCLPHWKAWTPLPEAELVYLPGGGSVPAPPRALFGNRAEELAARACDHAVRAAPEGATPAIQVKAALQRKRVTLTGRALPLSSPAQTERGMSEPEQFHKVQSLWAGPPVMMEKFCTCVSSTHLLNAASETKELNFIFDLMLLTHPAPSYRNALFLKTLLHLNE</sequence>
<name>A0ABM4T7P1_BOSIN</name>
<keyword evidence="2" id="KW-1185">Reference proteome</keyword>